<accession>A0A978V697</accession>
<evidence type="ECO:0000256" key="5">
    <source>
        <dbReference type="ARBA" id="ARBA00022847"/>
    </source>
</evidence>
<comment type="caution">
    <text evidence="13">The sequence shown here is derived from an EMBL/GenBank/DDBJ whole genome shotgun (WGS) entry which is preliminary data.</text>
</comment>
<dbReference type="AlphaFoldDB" id="A0A978V697"/>
<evidence type="ECO:0000256" key="9">
    <source>
        <dbReference type="ARBA" id="ARBA00023294"/>
    </source>
</evidence>
<feature type="transmembrane region" description="Helical" evidence="11">
    <location>
        <begin position="260"/>
        <end position="279"/>
    </location>
</feature>
<evidence type="ECO:0000256" key="1">
    <source>
        <dbReference type="ARBA" id="ARBA00004127"/>
    </source>
</evidence>
<dbReference type="EMBL" id="JAEACU010000006">
    <property type="protein sequence ID" value="KAH7523432.1"/>
    <property type="molecule type" value="Genomic_DNA"/>
</dbReference>
<dbReference type="GO" id="GO:0012505">
    <property type="term" value="C:endomembrane system"/>
    <property type="evidence" value="ECO:0007669"/>
    <property type="project" value="UniProtKB-SubCell"/>
</dbReference>
<feature type="transmembrane region" description="Helical" evidence="11">
    <location>
        <begin position="299"/>
        <end position="316"/>
    </location>
</feature>
<keyword evidence="5" id="KW-0769">Symport</keyword>
<feature type="transmembrane region" description="Helical" evidence="11">
    <location>
        <begin position="190"/>
        <end position="211"/>
    </location>
</feature>
<keyword evidence="7 11" id="KW-1133">Transmembrane helix</keyword>
<evidence type="ECO:0000256" key="7">
    <source>
        <dbReference type="ARBA" id="ARBA00022989"/>
    </source>
</evidence>
<protein>
    <recommendedName>
        <fullName evidence="12">Amino acid transporter transmembrane domain-containing protein</fullName>
    </recommendedName>
</protein>
<evidence type="ECO:0000256" key="11">
    <source>
        <dbReference type="SAM" id="Phobius"/>
    </source>
</evidence>
<dbReference type="Pfam" id="PF01490">
    <property type="entry name" value="Aa_trans"/>
    <property type="match status" value="1"/>
</dbReference>
<evidence type="ECO:0000259" key="12">
    <source>
        <dbReference type="Pfam" id="PF01490"/>
    </source>
</evidence>
<keyword evidence="4 11" id="KW-0812">Transmembrane</keyword>
<sequence length="532" mass="58968">MEDITSTATTSPIPMSSRPSQLLMDSKVEVVSAPPMQTQYNSPSLSRKPLLNPIETPNALAVNNATPNPSHHTPNFFTPIGSPLRRAIQLTRLDPQDAWLPITESRNGNAYYAAFHTLCSGIGIQALVLPVSFTVLGWRWGIICLTIAFIWQLYTLWLLIYLHESTETGMRYSRYLQLFSATFGEKMGKLFAVFPIFYLSGGNCVALIIVGGSSMKLFFEILCGHGCTAKPLTTVEWYLVFTCAAVVLSQMPNLNSIAGVSLIGAITAIGYSTIMWLVAVTEGRLDGVSYDPIREDNNTAMIFSFFNAIGIIAFAFRGHNLILEIQATMPSNEKKLSRVPMWRGTKVAYLIIASCLFPLAIGGYWAYGHKIPADGGMLTAIYQYHGKDTSQFVLALTSLFVIINAVSSFQIYGMPMFDDIESKYTKRKNKPMPWWLRAASRALFGFSCFFFGVAIPFLGSIAGLVGGIAIPITFAYPCFMWLKIKKPKKYSIMWYLNWVLGVWGMVLSVILIASGIYIIIDTGIQVSFFKPS</sequence>
<feature type="transmembrane region" description="Helical" evidence="11">
    <location>
        <begin position="231"/>
        <end position="248"/>
    </location>
</feature>
<feature type="transmembrane region" description="Helical" evidence="11">
    <location>
        <begin position="461"/>
        <end position="482"/>
    </location>
</feature>
<dbReference type="OrthoDB" id="40134at2759"/>
<evidence type="ECO:0000313" key="14">
    <source>
        <dbReference type="Proteomes" id="UP000813462"/>
    </source>
</evidence>
<evidence type="ECO:0000256" key="10">
    <source>
        <dbReference type="ARBA" id="ARBA00045588"/>
    </source>
</evidence>
<name>A0A978V697_ZIZJJ</name>
<dbReference type="GO" id="GO:0006865">
    <property type="term" value="P:amino acid transport"/>
    <property type="evidence" value="ECO:0007669"/>
    <property type="project" value="UniProtKB-KW"/>
</dbReference>
<comment type="similarity">
    <text evidence="2">Belongs to the amino acid/polyamine transporter 2 family. Amino acid/auxin permease (AAAP) (TC 2.A.18.1) subfamily.</text>
</comment>
<organism evidence="13 14">
    <name type="scientific">Ziziphus jujuba var. spinosa</name>
    <dbReference type="NCBI Taxonomy" id="714518"/>
    <lineage>
        <taxon>Eukaryota</taxon>
        <taxon>Viridiplantae</taxon>
        <taxon>Streptophyta</taxon>
        <taxon>Embryophyta</taxon>
        <taxon>Tracheophyta</taxon>
        <taxon>Spermatophyta</taxon>
        <taxon>Magnoliopsida</taxon>
        <taxon>eudicotyledons</taxon>
        <taxon>Gunneridae</taxon>
        <taxon>Pentapetalae</taxon>
        <taxon>rosids</taxon>
        <taxon>fabids</taxon>
        <taxon>Rosales</taxon>
        <taxon>Rhamnaceae</taxon>
        <taxon>Paliureae</taxon>
        <taxon>Ziziphus</taxon>
    </lineage>
</organism>
<evidence type="ECO:0000313" key="13">
    <source>
        <dbReference type="EMBL" id="KAH7523432.1"/>
    </source>
</evidence>
<evidence type="ECO:0000256" key="8">
    <source>
        <dbReference type="ARBA" id="ARBA00023136"/>
    </source>
</evidence>
<feature type="transmembrane region" description="Helical" evidence="11">
    <location>
        <begin position="434"/>
        <end position="455"/>
    </location>
</feature>
<feature type="transmembrane region" description="Helical" evidence="11">
    <location>
        <begin position="392"/>
        <end position="413"/>
    </location>
</feature>
<feature type="transmembrane region" description="Helical" evidence="11">
    <location>
        <begin position="140"/>
        <end position="162"/>
    </location>
</feature>
<reference evidence="13" key="1">
    <citation type="journal article" date="2021" name="Front. Plant Sci.">
        <title>Chromosome-Scale Genome Assembly for Chinese Sour Jujube and Insights Into Its Genome Evolution and Domestication Signature.</title>
        <authorList>
            <person name="Shen L.-Y."/>
            <person name="Luo H."/>
            <person name="Wang X.-L."/>
            <person name="Wang X.-M."/>
            <person name="Qiu X.-J."/>
            <person name="Liu H."/>
            <person name="Zhou S.-S."/>
            <person name="Jia K.-H."/>
            <person name="Nie S."/>
            <person name="Bao Y.-T."/>
            <person name="Zhang R.-G."/>
            <person name="Yun Q.-Z."/>
            <person name="Chai Y.-H."/>
            <person name="Lu J.-Y."/>
            <person name="Li Y."/>
            <person name="Zhao S.-W."/>
            <person name="Mao J.-F."/>
            <person name="Jia S.-G."/>
            <person name="Mao Y.-M."/>
        </authorList>
    </citation>
    <scope>NUCLEOTIDE SEQUENCE</scope>
    <source>
        <strain evidence="13">AT0</strain>
        <tissue evidence="13">Leaf</tissue>
    </source>
</reference>
<dbReference type="PANTHER" id="PTHR48017">
    <property type="entry name" value="OS05G0424000 PROTEIN-RELATED"/>
    <property type="match status" value="1"/>
</dbReference>
<comment type="subcellular location">
    <subcellularLocation>
        <location evidence="1">Endomembrane system</location>
        <topology evidence="1">Multi-pass membrane protein</topology>
    </subcellularLocation>
</comment>
<dbReference type="GO" id="GO:0015293">
    <property type="term" value="F:symporter activity"/>
    <property type="evidence" value="ECO:0007669"/>
    <property type="project" value="UniProtKB-KW"/>
</dbReference>
<proteinExistence type="inferred from homology"/>
<comment type="function">
    <text evidence="10">Carrier protein involved in proton-driven auxin influx. Mediates the formation of auxin gradient from developing leaves (site of auxin biosynthesis) to tips by contributing to the loading of auxin in vascular tissues and facilitating acropetal (base to tip) auxin transport within inner tissues of the root apex, and basipetal (tip to base) auxin transport within outer tissues of the root apex. May be involved in lateral roots and nodules formation.</text>
</comment>
<feature type="domain" description="Amino acid transporter transmembrane" evidence="12">
    <location>
        <begin position="107"/>
        <end position="520"/>
    </location>
</feature>
<dbReference type="InterPro" id="IPR013057">
    <property type="entry name" value="AA_transpt_TM"/>
</dbReference>
<evidence type="ECO:0000256" key="2">
    <source>
        <dbReference type="ARBA" id="ARBA00005590"/>
    </source>
</evidence>
<keyword evidence="9" id="KW-0927">Auxin signaling pathway</keyword>
<dbReference type="Proteomes" id="UP000813462">
    <property type="component" value="Unassembled WGS sequence"/>
</dbReference>
<dbReference type="GO" id="GO:0009734">
    <property type="term" value="P:auxin-activated signaling pathway"/>
    <property type="evidence" value="ECO:0007669"/>
    <property type="project" value="UniProtKB-KW"/>
</dbReference>
<feature type="transmembrane region" description="Helical" evidence="11">
    <location>
        <begin position="494"/>
        <end position="520"/>
    </location>
</feature>
<keyword evidence="6" id="KW-0029">Amino-acid transport</keyword>
<gene>
    <name evidence="13" type="ORF">FEM48_Zijuj06G0010300</name>
</gene>
<feature type="transmembrane region" description="Helical" evidence="11">
    <location>
        <begin position="110"/>
        <end position="128"/>
    </location>
</feature>
<keyword evidence="3" id="KW-0813">Transport</keyword>
<evidence type="ECO:0000256" key="6">
    <source>
        <dbReference type="ARBA" id="ARBA00022970"/>
    </source>
</evidence>
<evidence type="ECO:0000256" key="4">
    <source>
        <dbReference type="ARBA" id="ARBA00022692"/>
    </source>
</evidence>
<evidence type="ECO:0000256" key="3">
    <source>
        <dbReference type="ARBA" id="ARBA00022448"/>
    </source>
</evidence>
<feature type="transmembrane region" description="Helical" evidence="11">
    <location>
        <begin position="347"/>
        <end position="367"/>
    </location>
</feature>
<keyword evidence="8 11" id="KW-0472">Membrane</keyword>